<sequence length="212" mass="25085">MEELDLLKKAWQKDSHSYEQISESEIYTMLHKKSSSIVKWILIISVIEVLFWTAISVGYNTDEYMKKLHAENMIVYFKALNFVNYAVILLFIFNFYKNYIKISTTASTKQLMQDILRTRKTVKYYVWYNLGMIVVSLIAGFVIAFAYNPKMEMLKNKIANESNYYTLCVTIGIMLLTIVVFVGLFWLFYRLLYGILLRKLNTNYKELKKIDL</sequence>
<keyword evidence="1" id="KW-0812">Transmembrane</keyword>
<evidence type="ECO:0000313" key="2">
    <source>
        <dbReference type="EMBL" id="QBZ98149.1"/>
    </source>
</evidence>
<reference evidence="2 3" key="1">
    <citation type="submission" date="2019-04" db="EMBL/GenBank/DDBJ databases">
        <title>Flavobacterium sp. GS03.</title>
        <authorList>
            <person name="Kim H."/>
        </authorList>
    </citation>
    <scope>NUCLEOTIDE SEQUENCE [LARGE SCALE GENOMIC DNA]</scope>
    <source>
        <strain evidence="2 3">GS03</strain>
    </source>
</reference>
<keyword evidence="1" id="KW-1133">Transmembrane helix</keyword>
<feature type="transmembrane region" description="Helical" evidence="1">
    <location>
        <begin position="164"/>
        <end position="189"/>
    </location>
</feature>
<dbReference type="RefSeq" id="WP_136152060.1">
    <property type="nucleotide sequence ID" value="NZ_CP038810.1"/>
</dbReference>
<dbReference type="AlphaFoldDB" id="A0A4P7PTD9"/>
<organism evidence="2 3">
    <name type="scientific">Flavobacterium sangjuense</name>
    <dbReference type="NCBI Taxonomy" id="2518177"/>
    <lineage>
        <taxon>Bacteria</taxon>
        <taxon>Pseudomonadati</taxon>
        <taxon>Bacteroidota</taxon>
        <taxon>Flavobacteriia</taxon>
        <taxon>Flavobacteriales</taxon>
        <taxon>Flavobacteriaceae</taxon>
        <taxon>Flavobacterium</taxon>
    </lineage>
</organism>
<feature type="transmembrane region" description="Helical" evidence="1">
    <location>
        <begin position="37"/>
        <end position="55"/>
    </location>
</feature>
<evidence type="ECO:0008006" key="4">
    <source>
        <dbReference type="Google" id="ProtNLM"/>
    </source>
</evidence>
<dbReference type="OrthoDB" id="709028at2"/>
<feature type="transmembrane region" description="Helical" evidence="1">
    <location>
        <begin position="75"/>
        <end position="96"/>
    </location>
</feature>
<dbReference type="KEGG" id="fsn:GS03_01654"/>
<protein>
    <recommendedName>
        <fullName evidence="4">Beta-carotene 15,15'-monooxygenase</fullName>
    </recommendedName>
</protein>
<feature type="transmembrane region" description="Helical" evidence="1">
    <location>
        <begin position="125"/>
        <end position="144"/>
    </location>
</feature>
<proteinExistence type="predicted"/>
<dbReference type="Proteomes" id="UP000296862">
    <property type="component" value="Chromosome"/>
</dbReference>
<name>A0A4P7PTD9_9FLAO</name>
<gene>
    <name evidence="2" type="ORF">GS03_01654</name>
</gene>
<accession>A0A4P7PTD9</accession>
<evidence type="ECO:0000256" key="1">
    <source>
        <dbReference type="SAM" id="Phobius"/>
    </source>
</evidence>
<evidence type="ECO:0000313" key="3">
    <source>
        <dbReference type="Proteomes" id="UP000296862"/>
    </source>
</evidence>
<keyword evidence="3" id="KW-1185">Reference proteome</keyword>
<dbReference type="EMBL" id="CP038810">
    <property type="protein sequence ID" value="QBZ98149.1"/>
    <property type="molecule type" value="Genomic_DNA"/>
</dbReference>
<keyword evidence="1" id="KW-0472">Membrane</keyword>